<dbReference type="InterPro" id="IPR017455">
    <property type="entry name" value="Znf_FYVE-rel"/>
</dbReference>
<dbReference type="InterPro" id="IPR002423">
    <property type="entry name" value="Cpn60/GroEL/TCP-1"/>
</dbReference>
<dbReference type="RefSeq" id="XP_025408092.1">
    <property type="nucleotide sequence ID" value="XM_025552307.1"/>
</dbReference>
<dbReference type="InterPro" id="IPR013083">
    <property type="entry name" value="Znf_RING/FYVE/PHD"/>
</dbReference>
<keyword evidence="9 15" id="KW-0418">Kinase</keyword>
<evidence type="ECO:0000256" key="6">
    <source>
        <dbReference type="ARBA" id="ARBA00022741"/>
    </source>
</evidence>
<dbReference type="Gene3D" id="1.10.10.10">
    <property type="entry name" value="Winged helix-like DNA-binding domain superfamily/Winged helix DNA-binding domain"/>
    <property type="match status" value="1"/>
</dbReference>
<evidence type="ECO:0000259" key="16">
    <source>
        <dbReference type="PROSITE" id="PS50178"/>
    </source>
</evidence>
<dbReference type="GO" id="GO:0010008">
    <property type="term" value="C:endosome membrane"/>
    <property type="evidence" value="ECO:0007669"/>
    <property type="project" value="UniProtKB-SubCell"/>
</dbReference>
<dbReference type="PANTHER" id="PTHR46715:SF1">
    <property type="entry name" value="1-PHOSPHATIDYLINOSITOL 3-PHOSPHATE 5-KINASE"/>
    <property type="match status" value="1"/>
</dbReference>
<dbReference type="SUPFAM" id="SSF57903">
    <property type="entry name" value="FYVE/PHD zinc finger"/>
    <property type="match status" value="1"/>
</dbReference>
<organism evidence="19">
    <name type="scientific">Sipha flava</name>
    <name type="common">yellow sugarcane aphid</name>
    <dbReference type="NCBI Taxonomy" id="143950"/>
    <lineage>
        <taxon>Eukaryota</taxon>
        <taxon>Metazoa</taxon>
        <taxon>Ecdysozoa</taxon>
        <taxon>Arthropoda</taxon>
        <taxon>Hexapoda</taxon>
        <taxon>Insecta</taxon>
        <taxon>Pterygota</taxon>
        <taxon>Neoptera</taxon>
        <taxon>Paraneoptera</taxon>
        <taxon>Hemiptera</taxon>
        <taxon>Sternorrhyncha</taxon>
        <taxon>Aphidomorpha</taxon>
        <taxon>Aphidoidea</taxon>
        <taxon>Aphididae</taxon>
        <taxon>Sipha</taxon>
    </lineage>
</organism>
<dbReference type="EC" id="2.7.1.150" evidence="2"/>
<dbReference type="EMBL" id="GGMS01016428">
    <property type="protein sequence ID" value="MBY85631.1"/>
    <property type="molecule type" value="Transcribed_RNA"/>
</dbReference>
<dbReference type="Gene3D" id="3.30.40.10">
    <property type="entry name" value="Zinc/RING finger domain, C3HC4 (zinc finger)"/>
    <property type="match status" value="1"/>
</dbReference>
<evidence type="ECO:0000256" key="10">
    <source>
        <dbReference type="ARBA" id="ARBA00022833"/>
    </source>
</evidence>
<evidence type="ECO:0000313" key="19">
    <source>
        <dbReference type="EMBL" id="MBY85631.1"/>
    </source>
</evidence>
<feature type="domain" description="FYVE-type" evidence="16">
    <location>
        <begin position="105"/>
        <end position="160"/>
    </location>
</feature>
<evidence type="ECO:0000256" key="13">
    <source>
        <dbReference type="ARBA" id="ARBA00052820"/>
    </source>
</evidence>
<dbReference type="CDD" id="cd17300">
    <property type="entry name" value="PIPKc_PIKfyve"/>
    <property type="match status" value="1"/>
</dbReference>
<gene>
    <name evidence="19" type="primary">fab1</name>
    <name evidence="21" type="synonym">LOC112681934</name>
    <name evidence="19" type="ORF">g.78869</name>
</gene>
<dbReference type="InterPro" id="IPR027409">
    <property type="entry name" value="GroEL-like_apical_dom_sf"/>
</dbReference>
<dbReference type="GO" id="GO:1903426">
    <property type="term" value="P:regulation of reactive oxygen species biosynthetic process"/>
    <property type="evidence" value="ECO:0007669"/>
    <property type="project" value="TreeGrafter"/>
</dbReference>
<dbReference type="InterPro" id="IPR000306">
    <property type="entry name" value="Znf_FYVE"/>
</dbReference>
<dbReference type="SMART" id="SM00064">
    <property type="entry name" value="FYVE"/>
    <property type="match status" value="1"/>
</dbReference>
<dbReference type="Proteomes" id="UP000694846">
    <property type="component" value="Unplaced"/>
</dbReference>
<dbReference type="GO" id="GO:0046488">
    <property type="term" value="P:phosphatidylinositol metabolic process"/>
    <property type="evidence" value="ECO:0007669"/>
    <property type="project" value="UniProtKB-UniRule"/>
</dbReference>
<evidence type="ECO:0000256" key="12">
    <source>
        <dbReference type="ARBA" id="ARBA00023136"/>
    </source>
</evidence>
<reference evidence="19" key="1">
    <citation type="submission" date="2018-04" db="EMBL/GenBank/DDBJ databases">
        <title>Transcriptome assembly of Sipha flava.</title>
        <authorList>
            <person name="Scully E.D."/>
            <person name="Geib S.M."/>
            <person name="Palmer N.A."/>
            <person name="Koch K."/>
            <person name="Bradshaw J."/>
            <person name="Heng-Moss T."/>
            <person name="Sarath G."/>
        </authorList>
    </citation>
    <scope>NUCLEOTIDE SEQUENCE</scope>
</reference>
<dbReference type="PROSITE" id="PS51455">
    <property type="entry name" value="PIPK"/>
    <property type="match status" value="1"/>
</dbReference>
<dbReference type="CDD" id="cd03334">
    <property type="entry name" value="Fab1_TCP"/>
    <property type="match status" value="1"/>
</dbReference>
<evidence type="ECO:0000256" key="9">
    <source>
        <dbReference type="ARBA" id="ARBA00022777"/>
    </source>
</evidence>
<dbReference type="PANTHER" id="PTHR46715">
    <property type="entry name" value="1-PHOSPHATIDYLINOSITOL 3-PHOSPHATE 5-KINASE"/>
    <property type="match status" value="1"/>
</dbReference>
<dbReference type="Pfam" id="PF01504">
    <property type="entry name" value="PIP5K"/>
    <property type="match status" value="1"/>
</dbReference>
<reference evidence="21" key="2">
    <citation type="submission" date="2025-04" db="UniProtKB">
        <authorList>
            <consortium name="RefSeq"/>
        </authorList>
    </citation>
    <scope>IDENTIFICATION</scope>
    <source>
        <tissue evidence="21">Whole body</tissue>
    </source>
</reference>
<keyword evidence="6 15" id="KW-0547">Nucleotide-binding</keyword>
<keyword evidence="3" id="KW-0597">Phosphoprotein</keyword>
<dbReference type="GO" id="GO:0000285">
    <property type="term" value="F:1-phosphatidylinositol-3-phosphate 5-kinase activity"/>
    <property type="evidence" value="ECO:0007669"/>
    <property type="project" value="UniProtKB-EC"/>
</dbReference>
<evidence type="ECO:0000259" key="18">
    <source>
        <dbReference type="PROSITE" id="PS51455"/>
    </source>
</evidence>
<dbReference type="SUPFAM" id="SSF52029">
    <property type="entry name" value="GroEL apical domain-like"/>
    <property type="match status" value="1"/>
</dbReference>
<keyword evidence="5" id="KW-0479">Metal-binding</keyword>
<evidence type="ECO:0000256" key="7">
    <source>
        <dbReference type="ARBA" id="ARBA00022753"/>
    </source>
</evidence>
<comment type="catalytic activity">
    <reaction evidence="13">
        <text>a 1,2-diacyl-sn-glycero-3-phospho-(1D-myo-inositol-3-phosphate) + ATP = a 1,2-diacyl-sn-glycero-3-phospho-(1D-myo-inositol-3,5-bisphosphate) + ADP + H(+)</text>
        <dbReference type="Rhea" id="RHEA:13609"/>
        <dbReference type="ChEBI" id="CHEBI:15378"/>
        <dbReference type="ChEBI" id="CHEBI:30616"/>
        <dbReference type="ChEBI" id="CHEBI:57923"/>
        <dbReference type="ChEBI" id="CHEBI:58088"/>
        <dbReference type="ChEBI" id="CHEBI:456216"/>
        <dbReference type="EC" id="2.7.1.150"/>
    </reaction>
    <physiologicalReaction direction="left-to-right" evidence="13">
        <dbReference type="Rhea" id="RHEA:13610"/>
    </physiologicalReaction>
</comment>
<evidence type="ECO:0000256" key="2">
    <source>
        <dbReference type="ARBA" id="ARBA00012009"/>
    </source>
</evidence>
<dbReference type="InterPro" id="IPR002498">
    <property type="entry name" value="PInositol-4-P-4/5-kinase_core"/>
</dbReference>
<dbReference type="PROSITE" id="PS50178">
    <property type="entry name" value="ZF_FYVE"/>
    <property type="match status" value="1"/>
</dbReference>
<dbReference type="PROSITE" id="PS50186">
    <property type="entry name" value="DEP"/>
    <property type="match status" value="1"/>
</dbReference>
<dbReference type="Pfam" id="PF00118">
    <property type="entry name" value="Cpn60_TCP1"/>
    <property type="match status" value="1"/>
</dbReference>
<dbReference type="InterPro" id="IPR027483">
    <property type="entry name" value="PInositol-4-P-4/5-kinase_C_sf"/>
</dbReference>
<dbReference type="GO" id="GO:0035556">
    <property type="term" value="P:intracellular signal transduction"/>
    <property type="evidence" value="ECO:0007669"/>
    <property type="project" value="InterPro"/>
</dbReference>
<dbReference type="InterPro" id="IPR000591">
    <property type="entry name" value="DEP_dom"/>
</dbReference>
<dbReference type="GO" id="GO:0032438">
    <property type="term" value="P:melanosome organization"/>
    <property type="evidence" value="ECO:0007669"/>
    <property type="project" value="TreeGrafter"/>
</dbReference>
<proteinExistence type="predicted"/>
<dbReference type="SMART" id="SM00330">
    <property type="entry name" value="PIPKc"/>
    <property type="match status" value="1"/>
</dbReference>
<keyword evidence="12" id="KW-0472">Membrane</keyword>
<dbReference type="SUPFAM" id="SSF56104">
    <property type="entry name" value="SAICAR synthase-like"/>
    <property type="match status" value="1"/>
</dbReference>
<evidence type="ECO:0000256" key="14">
    <source>
        <dbReference type="PROSITE-ProRule" id="PRU00091"/>
    </source>
</evidence>
<dbReference type="SMART" id="SM00049">
    <property type="entry name" value="DEP"/>
    <property type="match status" value="1"/>
</dbReference>
<dbReference type="GO" id="GO:0090385">
    <property type="term" value="P:phagosome-lysosome fusion"/>
    <property type="evidence" value="ECO:0007669"/>
    <property type="project" value="TreeGrafter"/>
</dbReference>
<comment type="subcellular location">
    <subcellularLocation>
        <location evidence="1">Endosome membrane</location>
    </subcellularLocation>
</comment>
<keyword evidence="7" id="KW-0967">Endosome</keyword>
<evidence type="ECO:0000256" key="11">
    <source>
        <dbReference type="ARBA" id="ARBA00022840"/>
    </source>
</evidence>
<dbReference type="Gene3D" id="3.50.7.10">
    <property type="entry name" value="GroEL"/>
    <property type="match status" value="1"/>
</dbReference>
<keyword evidence="10" id="KW-0862">Zinc</keyword>
<keyword evidence="11 15" id="KW-0067">ATP-binding</keyword>
<accession>A0A2S2R6J1</accession>
<keyword evidence="4 15" id="KW-0808">Transferase</keyword>
<dbReference type="GO" id="GO:0008270">
    <property type="term" value="F:zinc ion binding"/>
    <property type="evidence" value="ECO:0007669"/>
    <property type="project" value="UniProtKB-KW"/>
</dbReference>
<evidence type="ECO:0000256" key="3">
    <source>
        <dbReference type="ARBA" id="ARBA00022553"/>
    </source>
</evidence>
<dbReference type="GO" id="GO:0052810">
    <property type="term" value="F:1-phosphatidylinositol-5-kinase activity"/>
    <property type="evidence" value="ECO:0007669"/>
    <property type="project" value="TreeGrafter"/>
</dbReference>
<evidence type="ECO:0000256" key="5">
    <source>
        <dbReference type="ARBA" id="ARBA00022723"/>
    </source>
</evidence>
<evidence type="ECO:0000259" key="17">
    <source>
        <dbReference type="PROSITE" id="PS50186"/>
    </source>
</evidence>
<dbReference type="Pfam" id="PF01363">
    <property type="entry name" value="FYVE"/>
    <property type="match status" value="1"/>
</dbReference>
<keyword evidence="20" id="KW-1185">Reference proteome</keyword>
<dbReference type="InterPro" id="IPR036390">
    <property type="entry name" value="WH_DNA-bd_sf"/>
</dbReference>
<dbReference type="SUPFAM" id="SSF46785">
    <property type="entry name" value="Winged helix' DNA-binding domain"/>
    <property type="match status" value="1"/>
</dbReference>
<dbReference type="Gene3D" id="3.30.800.10">
    <property type="entry name" value="Phosphatidylinositol Phosphate Kinase II Beta"/>
    <property type="match status" value="1"/>
</dbReference>
<evidence type="ECO:0000256" key="15">
    <source>
        <dbReference type="PROSITE-ProRule" id="PRU00781"/>
    </source>
</evidence>
<feature type="domain" description="PIPK" evidence="18">
    <location>
        <begin position="1373"/>
        <end position="1698"/>
    </location>
</feature>
<dbReference type="InterPro" id="IPR011011">
    <property type="entry name" value="Znf_FYVE_PHD"/>
</dbReference>
<name>A0A2S2R6J1_9HEMI</name>
<dbReference type="FunFam" id="3.30.810.10:FF:000001">
    <property type="entry name" value="1-phosphatidylinositol 3-phosphate 5-kinase FAB1"/>
    <property type="match status" value="1"/>
</dbReference>
<evidence type="ECO:0000313" key="21">
    <source>
        <dbReference type="RefSeq" id="XP_025408092.1"/>
    </source>
</evidence>
<dbReference type="FunFam" id="3.50.7.10:FF:000007">
    <property type="entry name" value="1-phosphatidylinositol 3-phosphate 5-kinase isoform X1"/>
    <property type="match status" value="1"/>
</dbReference>
<feature type="domain" description="DEP" evidence="17">
    <location>
        <begin position="267"/>
        <end position="342"/>
    </location>
</feature>
<sequence length="1716" mass="196335">MTNLYTTTELTEFTPLSPEQEQSSVGSFFAKVFSFKTSPTDANDNTAPPVVNNDQTEKDTSQALAAIDGRNLPNILKRVGNLLPIRSGDYPSYRNTDLKQYWMPDSVSKECYDCCEKFTTFRRRHHCRVCGQIFCSKCCYEEIPGKIMGCSGDLRVCTYCCKVVLSYLQSAAKDVVLSPDLVSLRNELQLKLGNHEALTNSNVSTKYFENIIEPTNSPSRKVSVGYQEENFALSRSSTLSSLSPIESVDDQNISHNLNNLFEEMSQINGGLHLKTHRYHLRSYHSCFLGHNLIEWLLNHGKVTSRMHGTAIGQVLLDAGYIEDVMENQGDFVDGNSLYRFCSVLPNQSSKSMKITSTKSKVYEKQNSNLSNGSFKLDLDLHNSTVQISKPSSQKLKQNSVVEPRPIDILIKQILELIFNTYQSNNFGTMKTWSSPKKLGDENNEAYTFNNLTKIFEEHKLNFVKQMLEKNELSNNWVDTLIALSNLVICELSPDLSTDSDNMSICHYLQIKKLEGGERSDSCIVSGIVCSKNIANKAMASRISGPKILLLQCSIIYQRVEGKLLSLEPVIMQEHDYFRNIVNRIVSMKPDLVLVQKSVSRIAQELFNLMGVTLVLNVKASVLERISRCTGAEILTSVDAHMGKPVLGTCQQFYVEHFGNKALMFFEGCPMPELGCSVLLRGTTKNQLKILKSILKQLILMIYNWKLEKSYLMDQFASLPVKNKLISDPLIPEQNLSILSNSISINVNDETELFEVNNLQLKSTDIELENKFQYFLNSTILSISPVVNFSVPYLESDIGKHCKLRKYFSKHIYVSQVLNNMKSFTDYQQENGQPESEINLKPKHDFVTSKLTDDINSDEVQSLLALFRAQGGRILHNQTEKLSTKSKKNSYPKKEKLVDIFDPVNHQRLPVMFYSFCPESNNAPSFCVEPRLVFMEFYGVNDICLGRFLERYCFRETYECPSESCDSPMNRHERRFIHDKSFVRLLLSNITGHLIEPPYNENLIYTWSYCKKCFCLTPVVPVSDDTWSYSFAKYLELKFHSQESSCRALIDCCHYLNRDFIQFFVYNKTIASFENIDIKMWEIRLPSLKLKIMYIKVNQYRPDTLEEVKQWTLMGHEIFNAISTKICSLSTETNANFLPLKQQLQKDQGLFKQRVDDIQLRITSPTLTDKDTNYGTMLNTIWKLDDSIVLLKKAVSETIINWNARLIKIETAIKKEDKSQKKSESKSNTISEVLEEVMNSECYSNHYFIEEHSITSHLSQHSLVSDSEIAAEHDFENLNDSESYHSEKCYLTVPQAQNDVGTDSDSDAVDDYDNNVHNEHKSQLSISQTDKKSVKTILSQFLPSSTPSAIIPNPIESTEHHVLNIHCRIPISIYEKEPSSIIAFTLSTSFYQNKISNTELISTVEHVEQENDHKEIDDKLKSKQHIEITFSDTTTNFYVKIYFAKQFAKLRETFFVSGEEMYVRSLSRCISWSARGGKSGSNFCKTKDDRFVLKEMSRLEIMPFLEFAPQYFAYIHSRQTNRRPTLLCKIVGVYKVRYRNTDKGSSFNSNLLVMENLFYNKNISHIFDLKGSVRNRLVDPSSQDGEIVLLDENLIKMSCESPLYVHPHSKIILNQAINDDAEFLTTQLVMDYSLLVGLDEDSGELVLGIIDYIRTFTWDKKIETMVKKSGLLGGQGKLPTIVSPEEYKNRFVAAMNLYFLSVPNRWTGMAKGFEHRF</sequence>
<dbReference type="Pfam" id="PF00610">
    <property type="entry name" value="DEP"/>
    <property type="match status" value="1"/>
</dbReference>
<dbReference type="InterPro" id="IPR044769">
    <property type="entry name" value="PIKfyve_PIPKc"/>
</dbReference>
<dbReference type="OrthoDB" id="158357at2759"/>
<dbReference type="FunFam" id="3.30.40.10:FF:000057">
    <property type="entry name" value="1-phosphatidylinositol 3-phosphate 5-kinase isoform X1"/>
    <property type="match status" value="1"/>
</dbReference>
<dbReference type="InterPro" id="IPR043548">
    <property type="entry name" value="PIKfyve"/>
</dbReference>
<evidence type="ECO:0000256" key="8">
    <source>
        <dbReference type="ARBA" id="ARBA00022771"/>
    </source>
</evidence>
<dbReference type="InterPro" id="IPR027484">
    <property type="entry name" value="PInositol-4-P-5-kinase_N"/>
</dbReference>
<keyword evidence="8 14" id="KW-0863">Zinc-finger</keyword>
<dbReference type="InterPro" id="IPR036388">
    <property type="entry name" value="WH-like_DNA-bd_sf"/>
</dbReference>
<evidence type="ECO:0000313" key="20">
    <source>
        <dbReference type="Proteomes" id="UP000694846"/>
    </source>
</evidence>
<evidence type="ECO:0000256" key="4">
    <source>
        <dbReference type="ARBA" id="ARBA00022679"/>
    </source>
</evidence>
<evidence type="ECO:0000256" key="1">
    <source>
        <dbReference type="ARBA" id="ARBA00004608"/>
    </source>
</evidence>
<dbReference type="Gene3D" id="3.30.810.10">
    <property type="entry name" value="2-Layer Sandwich"/>
    <property type="match status" value="1"/>
</dbReference>
<dbReference type="GO" id="GO:0005524">
    <property type="term" value="F:ATP binding"/>
    <property type="evidence" value="ECO:0007669"/>
    <property type="project" value="UniProtKB-UniRule"/>
</dbReference>
<protein>
    <recommendedName>
        <fullName evidence="2">1-phosphatidylinositol-3-phosphate 5-kinase</fullName>
        <ecNumber evidence="2">2.7.1.150</ecNumber>
    </recommendedName>
</protein>
<dbReference type="CDD" id="cd15725">
    <property type="entry name" value="FYVE_PIKfyve_Fab1"/>
    <property type="match status" value="1"/>
</dbReference>